<comment type="similarity">
    <text evidence="11">Belongs to the amiloride-sensitive sodium channel (TC 1.A.6) family.</text>
</comment>
<dbReference type="PRINTS" id="PR01078">
    <property type="entry name" value="AMINACHANNEL"/>
</dbReference>
<sequence>TDFGVCYKFNGDAHNRLNVVRSGARSGLSVMLNIEQYEYMIGPDHESGVKLLLHDPREIPQVRDLGFAVSPGSHVLVGVKKQLIENLEAPYGTCLVSRVFRSIICFCMSACLSRCISNDVFSRCGCRDLHMLPPTKYKDRHFNAKIPLFTNTQPDFSHWITLVYDIHDGLSAFFDLSDNLSSSRLILKLQICSKAEMEAERHQNEKSIHAETENFIKLDIFYKELSYEHIQQQVSFQSLSLFSEIGGFLGLLLGASVLTMLEFIDFFIMLISGYAGKFRQKSN</sequence>
<evidence type="ECO:0000256" key="6">
    <source>
        <dbReference type="ARBA" id="ARBA00023053"/>
    </source>
</evidence>
<evidence type="ECO:0000256" key="9">
    <source>
        <dbReference type="ARBA" id="ARBA00023201"/>
    </source>
</evidence>
<proteinExistence type="inferred from homology"/>
<reference evidence="15" key="1">
    <citation type="submission" date="2012-12" db="EMBL/GenBank/DDBJ databases">
        <authorList>
            <person name="Hellsten U."/>
            <person name="Grimwood J."/>
            <person name="Chapman J.A."/>
            <person name="Shapiro H."/>
            <person name="Aerts A."/>
            <person name="Otillar R.P."/>
            <person name="Terry A.Y."/>
            <person name="Boore J.L."/>
            <person name="Simakov O."/>
            <person name="Marletaz F."/>
            <person name="Cho S.-J."/>
            <person name="Edsinger-Gonzales E."/>
            <person name="Havlak P."/>
            <person name="Kuo D.-H."/>
            <person name="Larsson T."/>
            <person name="Lv J."/>
            <person name="Arendt D."/>
            <person name="Savage R."/>
            <person name="Osoegawa K."/>
            <person name="de Jong P."/>
            <person name="Lindberg D.R."/>
            <person name="Seaver E.C."/>
            <person name="Weisblat D.A."/>
            <person name="Putnam N.H."/>
            <person name="Grigoriev I.V."/>
            <person name="Rokhsar D.S."/>
        </authorList>
    </citation>
    <scope>NUCLEOTIDE SEQUENCE</scope>
</reference>
<reference evidence="13 15" key="2">
    <citation type="journal article" date="2013" name="Nature">
        <title>Insights into bilaterian evolution from three spiralian genomes.</title>
        <authorList>
            <person name="Simakov O."/>
            <person name="Marletaz F."/>
            <person name="Cho S.J."/>
            <person name="Edsinger-Gonzales E."/>
            <person name="Havlak P."/>
            <person name="Hellsten U."/>
            <person name="Kuo D.H."/>
            <person name="Larsson T."/>
            <person name="Lv J."/>
            <person name="Arendt D."/>
            <person name="Savage R."/>
            <person name="Osoegawa K."/>
            <person name="de Jong P."/>
            <person name="Grimwood J."/>
            <person name="Chapman J.A."/>
            <person name="Shapiro H."/>
            <person name="Aerts A."/>
            <person name="Otillar R.P."/>
            <person name="Terry A.Y."/>
            <person name="Boore J.L."/>
            <person name="Grigoriev I.V."/>
            <person name="Lindberg D.R."/>
            <person name="Seaver E.C."/>
            <person name="Weisblat D.A."/>
            <person name="Putnam N.H."/>
            <person name="Rokhsar D.S."/>
        </authorList>
    </citation>
    <scope>NUCLEOTIDE SEQUENCE</scope>
</reference>
<dbReference type="GO" id="GO:0005272">
    <property type="term" value="F:sodium channel activity"/>
    <property type="evidence" value="ECO:0007669"/>
    <property type="project" value="UniProtKB-KW"/>
</dbReference>
<dbReference type="GeneID" id="20216223"/>
<evidence type="ECO:0000256" key="4">
    <source>
        <dbReference type="ARBA" id="ARBA00022692"/>
    </source>
</evidence>
<gene>
    <name evidence="14" type="primary">20216223</name>
    <name evidence="13" type="ORF">HELRODRAFT_83577</name>
</gene>
<feature type="transmembrane region" description="Helical" evidence="12">
    <location>
        <begin position="245"/>
        <end position="271"/>
    </location>
</feature>
<dbReference type="OrthoDB" id="6154304at2759"/>
<dbReference type="eggNOG" id="KOG4294">
    <property type="taxonomic scope" value="Eukaryota"/>
</dbReference>
<dbReference type="OMA" id="HAETENF"/>
<dbReference type="GO" id="GO:0016020">
    <property type="term" value="C:membrane"/>
    <property type="evidence" value="ECO:0007669"/>
    <property type="project" value="UniProtKB-SubCell"/>
</dbReference>
<keyword evidence="9 11" id="KW-0739">Sodium transport</keyword>
<dbReference type="EMBL" id="AMQM01005606">
    <property type="status" value="NOT_ANNOTATED_CDS"/>
    <property type="molecule type" value="Genomic_DNA"/>
</dbReference>
<dbReference type="Proteomes" id="UP000015101">
    <property type="component" value="Unassembled WGS sequence"/>
</dbReference>
<keyword evidence="5 12" id="KW-1133">Transmembrane helix</keyword>
<dbReference type="InterPro" id="IPR001873">
    <property type="entry name" value="ENaC"/>
</dbReference>
<dbReference type="AlphaFoldDB" id="T1G575"/>
<reference evidence="14" key="3">
    <citation type="submission" date="2015-06" db="UniProtKB">
        <authorList>
            <consortium name="EnsemblMetazoa"/>
        </authorList>
    </citation>
    <scope>IDENTIFICATION</scope>
</reference>
<dbReference type="STRING" id="6412.T1G575"/>
<keyword evidence="7 11" id="KW-0406">Ion transport</keyword>
<keyword evidence="6" id="KW-0915">Sodium</keyword>
<dbReference type="KEGG" id="hro:HELRODRAFT_83577"/>
<dbReference type="EnsemblMetazoa" id="HelroT83577">
    <property type="protein sequence ID" value="HelroP83577"/>
    <property type="gene ID" value="HelroG83577"/>
</dbReference>
<evidence type="ECO:0000256" key="12">
    <source>
        <dbReference type="SAM" id="Phobius"/>
    </source>
</evidence>
<dbReference type="Pfam" id="PF00858">
    <property type="entry name" value="ASC"/>
    <property type="match status" value="2"/>
</dbReference>
<dbReference type="Gene3D" id="2.60.470.10">
    <property type="entry name" value="Acid-sensing ion channels like domains"/>
    <property type="match status" value="1"/>
</dbReference>
<evidence type="ECO:0000313" key="15">
    <source>
        <dbReference type="Proteomes" id="UP000015101"/>
    </source>
</evidence>
<dbReference type="HOGENOM" id="CLU_056824_0_0_1"/>
<dbReference type="CTD" id="20216223"/>
<evidence type="ECO:0000256" key="11">
    <source>
        <dbReference type="RuleBase" id="RU000679"/>
    </source>
</evidence>
<keyword evidence="10 11" id="KW-0407">Ion channel</keyword>
<organism evidence="14 15">
    <name type="scientific">Helobdella robusta</name>
    <name type="common">Californian leech</name>
    <dbReference type="NCBI Taxonomy" id="6412"/>
    <lineage>
        <taxon>Eukaryota</taxon>
        <taxon>Metazoa</taxon>
        <taxon>Spiralia</taxon>
        <taxon>Lophotrochozoa</taxon>
        <taxon>Annelida</taxon>
        <taxon>Clitellata</taxon>
        <taxon>Hirudinea</taxon>
        <taxon>Rhynchobdellida</taxon>
        <taxon>Glossiphoniidae</taxon>
        <taxon>Helobdella</taxon>
    </lineage>
</organism>
<keyword evidence="3 11" id="KW-0894">Sodium channel</keyword>
<accession>T1G575</accession>
<keyword evidence="2 11" id="KW-0813">Transport</keyword>
<keyword evidence="15" id="KW-1185">Reference proteome</keyword>
<comment type="subcellular location">
    <subcellularLocation>
        <location evidence="1">Membrane</location>
        <topology evidence="1">Multi-pass membrane protein</topology>
    </subcellularLocation>
</comment>
<dbReference type="InParanoid" id="T1G575"/>
<evidence type="ECO:0000256" key="8">
    <source>
        <dbReference type="ARBA" id="ARBA00023136"/>
    </source>
</evidence>
<dbReference type="RefSeq" id="XP_009021916.1">
    <property type="nucleotide sequence ID" value="XM_009023668.1"/>
</dbReference>
<evidence type="ECO:0000256" key="2">
    <source>
        <dbReference type="ARBA" id="ARBA00022448"/>
    </source>
</evidence>
<evidence type="ECO:0000256" key="10">
    <source>
        <dbReference type="ARBA" id="ARBA00023303"/>
    </source>
</evidence>
<name>T1G575_HELRO</name>
<evidence type="ECO:0000256" key="1">
    <source>
        <dbReference type="ARBA" id="ARBA00004141"/>
    </source>
</evidence>
<evidence type="ECO:0000256" key="7">
    <source>
        <dbReference type="ARBA" id="ARBA00023065"/>
    </source>
</evidence>
<keyword evidence="4 11" id="KW-0812">Transmembrane</keyword>
<dbReference type="EMBL" id="KB097026">
    <property type="protein sequence ID" value="ESN99980.1"/>
    <property type="molecule type" value="Genomic_DNA"/>
</dbReference>
<protein>
    <submittedName>
        <fullName evidence="13 14">Uncharacterized protein</fullName>
    </submittedName>
</protein>
<evidence type="ECO:0000313" key="13">
    <source>
        <dbReference type="EMBL" id="ESN99980.1"/>
    </source>
</evidence>
<keyword evidence="8 12" id="KW-0472">Membrane</keyword>
<evidence type="ECO:0000313" key="14">
    <source>
        <dbReference type="EnsemblMetazoa" id="HelroP83577"/>
    </source>
</evidence>
<evidence type="ECO:0000256" key="5">
    <source>
        <dbReference type="ARBA" id="ARBA00022989"/>
    </source>
</evidence>
<evidence type="ECO:0000256" key="3">
    <source>
        <dbReference type="ARBA" id="ARBA00022461"/>
    </source>
</evidence>
<dbReference type="PANTHER" id="PTHR11690">
    <property type="entry name" value="AMILORIDE-SENSITIVE SODIUM CHANNEL-RELATED"/>
    <property type="match status" value="1"/>
</dbReference>